<evidence type="ECO:0000256" key="5">
    <source>
        <dbReference type="SAM" id="Phobius"/>
    </source>
</evidence>
<dbReference type="Pfam" id="PF04279">
    <property type="entry name" value="IspA"/>
    <property type="match status" value="1"/>
</dbReference>
<feature type="transmembrane region" description="Helical" evidence="5">
    <location>
        <begin position="117"/>
        <end position="142"/>
    </location>
</feature>
<dbReference type="InterPro" id="IPR006008">
    <property type="entry name" value="YciB"/>
</dbReference>
<feature type="transmembrane region" description="Helical" evidence="5">
    <location>
        <begin position="12"/>
        <end position="40"/>
    </location>
</feature>
<keyword evidence="7" id="KW-1185">Reference proteome</keyword>
<keyword evidence="1" id="KW-1003">Cell membrane</keyword>
<dbReference type="Proteomes" id="UP000637002">
    <property type="component" value="Unassembled WGS sequence"/>
</dbReference>
<keyword evidence="2 5" id="KW-0812">Transmembrane</keyword>
<proteinExistence type="predicted"/>
<organism evidence="6 7">
    <name type="scientific">Chelatococcus reniformis</name>
    <dbReference type="NCBI Taxonomy" id="1494448"/>
    <lineage>
        <taxon>Bacteria</taxon>
        <taxon>Pseudomonadati</taxon>
        <taxon>Pseudomonadota</taxon>
        <taxon>Alphaproteobacteria</taxon>
        <taxon>Hyphomicrobiales</taxon>
        <taxon>Chelatococcaceae</taxon>
        <taxon>Chelatococcus</taxon>
    </lineage>
</organism>
<comment type="caution">
    <text evidence="6">The sequence shown here is derived from an EMBL/GenBank/DDBJ whole genome shotgun (WGS) entry which is preliminary data.</text>
</comment>
<reference evidence="6" key="2">
    <citation type="submission" date="2020-09" db="EMBL/GenBank/DDBJ databases">
        <authorList>
            <person name="Sun Q."/>
            <person name="Zhou Y."/>
        </authorList>
    </citation>
    <scope>NUCLEOTIDE SEQUENCE</scope>
    <source>
        <strain evidence="6">CGMCC 1.12919</strain>
    </source>
</reference>
<feature type="transmembrane region" description="Helical" evidence="5">
    <location>
        <begin position="148"/>
        <end position="170"/>
    </location>
</feature>
<dbReference type="EMBL" id="BMGG01000002">
    <property type="protein sequence ID" value="GGC57906.1"/>
    <property type="molecule type" value="Genomic_DNA"/>
</dbReference>
<dbReference type="GO" id="GO:0005886">
    <property type="term" value="C:plasma membrane"/>
    <property type="evidence" value="ECO:0007669"/>
    <property type="project" value="TreeGrafter"/>
</dbReference>
<dbReference type="RefSeq" id="WP_188608599.1">
    <property type="nucleotide sequence ID" value="NZ_BMGG01000002.1"/>
</dbReference>
<evidence type="ECO:0000256" key="3">
    <source>
        <dbReference type="ARBA" id="ARBA00022989"/>
    </source>
</evidence>
<feature type="transmembrane region" description="Helical" evidence="5">
    <location>
        <begin position="52"/>
        <end position="73"/>
    </location>
</feature>
<evidence type="ECO:0000256" key="1">
    <source>
        <dbReference type="ARBA" id="ARBA00022475"/>
    </source>
</evidence>
<dbReference type="PANTHER" id="PTHR36917">
    <property type="entry name" value="INTRACELLULAR SEPTATION PROTEIN A-RELATED"/>
    <property type="match status" value="1"/>
</dbReference>
<evidence type="ECO:0000313" key="6">
    <source>
        <dbReference type="EMBL" id="GGC57906.1"/>
    </source>
</evidence>
<sequence length="202" mass="21507">MATALAELFGDFLSTIIFLAVFGVTGDIILATGLAVGTAVMQFAWMRARGHAINLMQWLSIGLVLGLGGATLITHDSRFVMFKPSIGHFAVGAVMLRRGWMGRYLPRPARDNLDPAAIDAGGYAWAALMFALGLINIAIALTGDMRLWGFYITFVAVGAKVLAGLVNYVVLRTLVARSLRAKAQAARPAAPLADKPPAHEAL</sequence>
<protein>
    <submittedName>
        <fullName evidence="6">Intracellular septation protein</fullName>
    </submittedName>
</protein>
<keyword evidence="4 5" id="KW-0472">Membrane</keyword>
<feature type="transmembrane region" description="Helical" evidence="5">
    <location>
        <begin position="79"/>
        <end position="96"/>
    </location>
</feature>
<reference evidence="6" key="1">
    <citation type="journal article" date="2014" name="Int. J. Syst. Evol. Microbiol.">
        <title>Complete genome sequence of Corynebacterium casei LMG S-19264T (=DSM 44701T), isolated from a smear-ripened cheese.</title>
        <authorList>
            <consortium name="US DOE Joint Genome Institute (JGI-PGF)"/>
            <person name="Walter F."/>
            <person name="Albersmeier A."/>
            <person name="Kalinowski J."/>
            <person name="Ruckert C."/>
        </authorList>
    </citation>
    <scope>NUCLEOTIDE SEQUENCE</scope>
    <source>
        <strain evidence="6">CGMCC 1.12919</strain>
    </source>
</reference>
<evidence type="ECO:0000256" key="2">
    <source>
        <dbReference type="ARBA" id="ARBA00022692"/>
    </source>
</evidence>
<evidence type="ECO:0000313" key="7">
    <source>
        <dbReference type="Proteomes" id="UP000637002"/>
    </source>
</evidence>
<dbReference type="AlphaFoldDB" id="A0A916U2I1"/>
<gene>
    <name evidence="6" type="ORF">GCM10010994_16120</name>
</gene>
<keyword evidence="3 5" id="KW-1133">Transmembrane helix</keyword>
<accession>A0A916U2I1</accession>
<name>A0A916U2I1_9HYPH</name>
<dbReference type="PANTHER" id="PTHR36917:SF1">
    <property type="entry name" value="INNER MEMBRANE-SPANNING PROTEIN YCIB"/>
    <property type="match status" value="1"/>
</dbReference>
<evidence type="ECO:0000256" key="4">
    <source>
        <dbReference type="ARBA" id="ARBA00023136"/>
    </source>
</evidence>